<dbReference type="Proteomes" id="UP001499978">
    <property type="component" value="Unassembled WGS sequence"/>
</dbReference>
<sequence length="123" mass="13477">MAGIPQLRAAGWFVTGQERPHRSEHLSYHLLVRLWEHMDGSGVWSVSLHDCAAPAGHGRVERRYGSEDAARTALAAMYALARHLPPLPTMPPLGQTEPNHELGRWQISEDRQSGAGEVGTAGH</sequence>
<feature type="region of interest" description="Disordered" evidence="1">
    <location>
        <begin position="86"/>
        <end position="123"/>
    </location>
</feature>
<proteinExistence type="predicted"/>
<evidence type="ECO:0000313" key="2">
    <source>
        <dbReference type="EMBL" id="GAA2531729.1"/>
    </source>
</evidence>
<dbReference type="RefSeq" id="WP_344174311.1">
    <property type="nucleotide sequence ID" value="NZ_BAAARY010000028.1"/>
</dbReference>
<name>A0ABP6B3R5_9ACTN</name>
<feature type="compositionally biased region" description="Basic and acidic residues" evidence="1">
    <location>
        <begin position="98"/>
        <end position="112"/>
    </location>
</feature>
<gene>
    <name evidence="2" type="ORF">GCM10010201_34030</name>
</gene>
<dbReference type="EMBL" id="BAAARY010000028">
    <property type="protein sequence ID" value="GAA2531729.1"/>
    <property type="molecule type" value="Genomic_DNA"/>
</dbReference>
<reference evidence="3" key="1">
    <citation type="journal article" date="2019" name="Int. J. Syst. Evol. Microbiol.">
        <title>The Global Catalogue of Microorganisms (GCM) 10K type strain sequencing project: providing services to taxonomists for standard genome sequencing and annotation.</title>
        <authorList>
            <consortium name="The Broad Institute Genomics Platform"/>
            <consortium name="The Broad Institute Genome Sequencing Center for Infectious Disease"/>
            <person name="Wu L."/>
            <person name="Ma J."/>
        </authorList>
    </citation>
    <scope>NUCLEOTIDE SEQUENCE [LARGE SCALE GENOMIC DNA]</scope>
    <source>
        <strain evidence="3">JCM 3367</strain>
    </source>
</reference>
<keyword evidence="3" id="KW-1185">Reference proteome</keyword>
<evidence type="ECO:0000313" key="3">
    <source>
        <dbReference type="Proteomes" id="UP001499978"/>
    </source>
</evidence>
<organism evidence="2 3">
    <name type="scientific">Pilimelia columellifera subsp. columellifera</name>
    <dbReference type="NCBI Taxonomy" id="706583"/>
    <lineage>
        <taxon>Bacteria</taxon>
        <taxon>Bacillati</taxon>
        <taxon>Actinomycetota</taxon>
        <taxon>Actinomycetes</taxon>
        <taxon>Micromonosporales</taxon>
        <taxon>Micromonosporaceae</taxon>
        <taxon>Pilimelia</taxon>
    </lineage>
</organism>
<evidence type="ECO:0000256" key="1">
    <source>
        <dbReference type="SAM" id="MobiDB-lite"/>
    </source>
</evidence>
<comment type="caution">
    <text evidence="2">The sequence shown here is derived from an EMBL/GenBank/DDBJ whole genome shotgun (WGS) entry which is preliminary data.</text>
</comment>
<accession>A0ABP6B3R5</accession>
<protein>
    <submittedName>
        <fullName evidence="2">Uncharacterized protein</fullName>
    </submittedName>
</protein>